<dbReference type="SUPFAM" id="SSF56954">
    <property type="entry name" value="Outer membrane efflux proteins (OEP)"/>
    <property type="match status" value="1"/>
</dbReference>
<proteinExistence type="inferred from homology"/>
<accession>A0AAJ2H4G7</accession>
<dbReference type="InterPro" id="IPR010131">
    <property type="entry name" value="MdtP/NodT-like"/>
</dbReference>
<dbReference type="Gene3D" id="1.20.1600.10">
    <property type="entry name" value="Outer membrane efflux proteins (OEP)"/>
    <property type="match status" value="1"/>
</dbReference>
<dbReference type="RefSeq" id="WP_310866716.1">
    <property type="nucleotide sequence ID" value="NZ_JAVLSF010001130.1"/>
</dbReference>
<comment type="caution">
    <text evidence="2">The sequence shown here is derived from an EMBL/GenBank/DDBJ whole genome shotgun (WGS) entry which is preliminary data.</text>
</comment>
<evidence type="ECO:0000313" key="3">
    <source>
        <dbReference type="Proteomes" id="UP001268610"/>
    </source>
</evidence>
<dbReference type="EMBL" id="JAVLSF010001130">
    <property type="protein sequence ID" value="MDR9778719.1"/>
    <property type="molecule type" value="Genomic_DNA"/>
</dbReference>
<organism evidence="2 3">
    <name type="scientific">Rhizobium hidalgonense</name>
    <dbReference type="NCBI Taxonomy" id="1538159"/>
    <lineage>
        <taxon>Bacteria</taxon>
        <taxon>Pseudomonadati</taxon>
        <taxon>Pseudomonadota</taxon>
        <taxon>Alphaproteobacteria</taxon>
        <taxon>Hyphomicrobiales</taxon>
        <taxon>Rhizobiaceae</taxon>
        <taxon>Rhizobium/Agrobacterium group</taxon>
        <taxon>Rhizobium</taxon>
    </lineage>
</organism>
<dbReference type="GO" id="GO:0015562">
    <property type="term" value="F:efflux transmembrane transporter activity"/>
    <property type="evidence" value="ECO:0007669"/>
    <property type="project" value="InterPro"/>
</dbReference>
<reference evidence="2" key="1">
    <citation type="submission" date="2023-04" db="EMBL/GenBank/DDBJ databases">
        <title>Genomic characterization of faba bean (Vicia faba) microsymbionts in Mexican soils.</title>
        <authorList>
            <person name="Rivera Orduna F.N."/>
            <person name="Guevara-Luna J."/>
            <person name="Yan J."/>
            <person name="Arroyo-Herrera I."/>
            <person name="Li Y."/>
            <person name="Vasquez-Murrieta M.S."/>
            <person name="Wang E.T."/>
        </authorList>
    </citation>
    <scope>NUCLEOTIDE SEQUENCE</scope>
    <source>
        <strain evidence="2">CH26</strain>
    </source>
</reference>
<dbReference type="AlphaFoldDB" id="A0AAJ2H4G7"/>
<dbReference type="PANTHER" id="PTHR30203:SF32">
    <property type="entry name" value="CATION EFFLUX SYSTEM PROTEIN CUSC"/>
    <property type="match status" value="1"/>
</dbReference>
<dbReference type="Gene3D" id="2.20.200.10">
    <property type="entry name" value="Outer membrane efflux proteins (OEP)"/>
    <property type="match status" value="1"/>
</dbReference>
<feature type="non-terminal residue" evidence="2">
    <location>
        <position position="119"/>
    </location>
</feature>
<comment type="similarity">
    <text evidence="1">Belongs to the outer membrane factor (OMF) (TC 1.B.17) family.</text>
</comment>
<name>A0AAJ2H4G7_9HYPH</name>
<dbReference type="Pfam" id="PF02321">
    <property type="entry name" value="OEP"/>
    <property type="match status" value="1"/>
</dbReference>
<dbReference type="Proteomes" id="UP001268610">
    <property type="component" value="Unassembled WGS sequence"/>
</dbReference>
<feature type="non-terminal residue" evidence="2">
    <location>
        <position position="1"/>
    </location>
</feature>
<evidence type="ECO:0000256" key="1">
    <source>
        <dbReference type="ARBA" id="ARBA00007613"/>
    </source>
</evidence>
<gene>
    <name evidence="2" type="ORF">RJJ65_39940</name>
</gene>
<protein>
    <submittedName>
        <fullName evidence="2">TolC family protein</fullName>
    </submittedName>
</protein>
<dbReference type="InterPro" id="IPR003423">
    <property type="entry name" value="OMP_efflux"/>
</dbReference>
<sequence>INSAEYQLRAAGGNLGAARARLYPSISLTGTAGLASTDLSDLFKSGSFIWSIGPKLDLPIFDSGTRQANVTIAEVDQQLALTNYEKSVQVAFREVSDVLATRATINDRLSAQTRLVGAT</sequence>
<dbReference type="PANTHER" id="PTHR30203">
    <property type="entry name" value="OUTER MEMBRANE CATION EFFLUX PROTEIN"/>
    <property type="match status" value="1"/>
</dbReference>
<evidence type="ECO:0000313" key="2">
    <source>
        <dbReference type="EMBL" id="MDR9778719.1"/>
    </source>
</evidence>